<dbReference type="EMBL" id="DXEW01000003">
    <property type="protein sequence ID" value="HIX49725.1"/>
    <property type="molecule type" value="Genomic_DNA"/>
</dbReference>
<reference evidence="2" key="2">
    <citation type="submission" date="2021-04" db="EMBL/GenBank/DDBJ databases">
        <authorList>
            <person name="Gilroy R."/>
        </authorList>
    </citation>
    <scope>NUCLEOTIDE SEQUENCE</scope>
    <source>
        <strain evidence="2">2189</strain>
    </source>
</reference>
<sequence length="368" mass="39072">MKKKMTLAALCAAGLFLFAGCTAQAETEIAANWLRTPSDVFTPGFYEKLTYAVEMEKTEDTSVSGMSFELDAENSSYYVETEAPSSPFSHGGTTYNEYYKLHSVAEIAGTYTYTDPETGETSEICSFGGENDTPASDADDAIRIERTVYFRTTRGDDNLEPIYSENDIYSFAPAGATGGGVALYSYSYTIGYNAGCTEASIDYTDNFADLSAEELQVSEGLQKGKVLLSDVTVDDLQRSYTVLDNAQLYFAGRGIALSADAGTSLAVVSGENGLGSVSLTASGDPAATPFTFTMDGEPFDGDVTCTTVSISVTSSGANSGLPHSVKYASTAQGEDGNSCYAMPMEIAEPFGYGIGSLVYTLREAVHTK</sequence>
<dbReference type="AlphaFoldDB" id="A0A9D1W010"/>
<evidence type="ECO:0000256" key="1">
    <source>
        <dbReference type="SAM" id="SignalP"/>
    </source>
</evidence>
<protein>
    <submittedName>
        <fullName evidence="2">Uncharacterized protein</fullName>
    </submittedName>
</protein>
<gene>
    <name evidence="2" type="ORF">H9851_00375</name>
</gene>
<organism evidence="2 3">
    <name type="scientific">Candidatus Borkfalkia faecavium</name>
    <dbReference type="NCBI Taxonomy" id="2838508"/>
    <lineage>
        <taxon>Bacteria</taxon>
        <taxon>Bacillati</taxon>
        <taxon>Bacillota</taxon>
        <taxon>Clostridia</taxon>
        <taxon>Christensenellales</taxon>
        <taxon>Christensenellaceae</taxon>
        <taxon>Candidatus Borkfalkia</taxon>
    </lineage>
</organism>
<accession>A0A9D1W010</accession>
<proteinExistence type="predicted"/>
<evidence type="ECO:0000313" key="3">
    <source>
        <dbReference type="Proteomes" id="UP000886847"/>
    </source>
</evidence>
<name>A0A9D1W010_9FIRM</name>
<dbReference type="PROSITE" id="PS51257">
    <property type="entry name" value="PROKAR_LIPOPROTEIN"/>
    <property type="match status" value="1"/>
</dbReference>
<evidence type="ECO:0000313" key="2">
    <source>
        <dbReference type="EMBL" id="HIX49725.1"/>
    </source>
</evidence>
<feature type="chain" id="PRO_5039043213" evidence="1">
    <location>
        <begin position="26"/>
        <end position="368"/>
    </location>
</feature>
<dbReference type="Proteomes" id="UP000886847">
    <property type="component" value="Unassembled WGS sequence"/>
</dbReference>
<feature type="signal peptide" evidence="1">
    <location>
        <begin position="1"/>
        <end position="25"/>
    </location>
</feature>
<reference evidence="2" key="1">
    <citation type="journal article" date="2021" name="PeerJ">
        <title>Extensive microbial diversity within the chicken gut microbiome revealed by metagenomics and culture.</title>
        <authorList>
            <person name="Gilroy R."/>
            <person name="Ravi A."/>
            <person name="Getino M."/>
            <person name="Pursley I."/>
            <person name="Horton D.L."/>
            <person name="Alikhan N.F."/>
            <person name="Baker D."/>
            <person name="Gharbi K."/>
            <person name="Hall N."/>
            <person name="Watson M."/>
            <person name="Adriaenssens E.M."/>
            <person name="Foster-Nyarko E."/>
            <person name="Jarju S."/>
            <person name="Secka A."/>
            <person name="Antonio M."/>
            <person name="Oren A."/>
            <person name="Chaudhuri R.R."/>
            <person name="La Ragione R."/>
            <person name="Hildebrand F."/>
            <person name="Pallen M.J."/>
        </authorList>
    </citation>
    <scope>NUCLEOTIDE SEQUENCE</scope>
    <source>
        <strain evidence="2">2189</strain>
    </source>
</reference>
<keyword evidence="1" id="KW-0732">Signal</keyword>
<comment type="caution">
    <text evidence="2">The sequence shown here is derived from an EMBL/GenBank/DDBJ whole genome shotgun (WGS) entry which is preliminary data.</text>
</comment>